<keyword evidence="1" id="KW-0677">Repeat</keyword>
<dbReference type="SUPFAM" id="SSF48452">
    <property type="entry name" value="TPR-like"/>
    <property type="match status" value="2"/>
</dbReference>
<keyword evidence="5" id="KW-1185">Reference proteome</keyword>
<dbReference type="VEuPathDB" id="FungiDB:BD410DRAFT_294979"/>
<dbReference type="AlphaFoldDB" id="A0A4Y7Q3Z6"/>
<dbReference type="EMBL" id="ML170180">
    <property type="protein sequence ID" value="TDL21530.1"/>
    <property type="molecule type" value="Genomic_DNA"/>
</dbReference>
<gene>
    <name evidence="4" type="ORF">BD410DRAFT_294979</name>
</gene>
<evidence type="ECO:0000313" key="4">
    <source>
        <dbReference type="EMBL" id="TDL21530.1"/>
    </source>
</evidence>
<dbReference type="PANTHER" id="PTHR45641:SF19">
    <property type="entry name" value="NEPHROCYSTIN-3"/>
    <property type="match status" value="1"/>
</dbReference>
<dbReference type="Proteomes" id="UP000294933">
    <property type="component" value="Unassembled WGS sequence"/>
</dbReference>
<keyword evidence="2" id="KW-0802">TPR repeat</keyword>
<reference evidence="4 5" key="1">
    <citation type="submission" date="2018-06" db="EMBL/GenBank/DDBJ databases">
        <title>A transcriptomic atlas of mushroom development highlights an independent origin of complex multicellularity.</title>
        <authorList>
            <consortium name="DOE Joint Genome Institute"/>
            <person name="Krizsan K."/>
            <person name="Almasi E."/>
            <person name="Merenyi Z."/>
            <person name="Sahu N."/>
            <person name="Viragh M."/>
            <person name="Koszo T."/>
            <person name="Mondo S."/>
            <person name="Kiss B."/>
            <person name="Balint B."/>
            <person name="Kues U."/>
            <person name="Barry K."/>
            <person name="Hegedus J.C."/>
            <person name="Henrissat B."/>
            <person name="Johnson J."/>
            <person name="Lipzen A."/>
            <person name="Ohm R."/>
            <person name="Nagy I."/>
            <person name="Pangilinan J."/>
            <person name="Yan J."/>
            <person name="Xiong Y."/>
            <person name="Grigoriev I.V."/>
            <person name="Hibbett D.S."/>
            <person name="Nagy L.G."/>
        </authorList>
    </citation>
    <scope>NUCLEOTIDE SEQUENCE [LARGE SCALE GENOMIC DNA]</scope>
    <source>
        <strain evidence="4 5">SZMC22713</strain>
    </source>
</reference>
<dbReference type="STRING" id="50990.A0A4Y7Q3Z6"/>
<evidence type="ECO:0000256" key="3">
    <source>
        <dbReference type="SAM" id="MobiDB-lite"/>
    </source>
</evidence>
<evidence type="ECO:0008006" key="6">
    <source>
        <dbReference type="Google" id="ProtNLM"/>
    </source>
</evidence>
<name>A0A4Y7Q3Z6_9AGAM</name>
<organism evidence="4 5">
    <name type="scientific">Rickenella mellea</name>
    <dbReference type="NCBI Taxonomy" id="50990"/>
    <lineage>
        <taxon>Eukaryota</taxon>
        <taxon>Fungi</taxon>
        <taxon>Dikarya</taxon>
        <taxon>Basidiomycota</taxon>
        <taxon>Agaricomycotina</taxon>
        <taxon>Agaricomycetes</taxon>
        <taxon>Hymenochaetales</taxon>
        <taxon>Rickenellaceae</taxon>
        <taxon>Rickenella</taxon>
    </lineage>
</organism>
<evidence type="ECO:0000313" key="5">
    <source>
        <dbReference type="Proteomes" id="UP000294933"/>
    </source>
</evidence>
<dbReference type="Gene3D" id="1.25.40.10">
    <property type="entry name" value="Tetratricopeptide repeat domain"/>
    <property type="match status" value="2"/>
</dbReference>
<dbReference type="OrthoDB" id="3038309at2759"/>
<accession>A0A4Y7Q3Z6</accession>
<feature type="region of interest" description="Disordered" evidence="3">
    <location>
        <begin position="195"/>
        <end position="247"/>
    </location>
</feature>
<evidence type="ECO:0000256" key="1">
    <source>
        <dbReference type="ARBA" id="ARBA00022737"/>
    </source>
</evidence>
<dbReference type="InterPro" id="IPR011990">
    <property type="entry name" value="TPR-like_helical_dom_sf"/>
</dbReference>
<proteinExistence type="predicted"/>
<evidence type="ECO:0000256" key="2">
    <source>
        <dbReference type="ARBA" id="ARBA00022803"/>
    </source>
</evidence>
<dbReference type="PANTHER" id="PTHR45641">
    <property type="entry name" value="TETRATRICOPEPTIDE REPEAT PROTEIN (AFU_ORTHOLOGUE AFUA_6G03870)"/>
    <property type="match status" value="1"/>
</dbReference>
<sequence length="688" mass="76612">MSFIQDDNIPNGLYYIQNVSRKSWIGLPQPQKELCATLSPVHGWRITLKSNNKYDIQSCPGGFFAQCEPRPKAGNFLFVQPEHFEWVVKQVSEVSAPDCYWIYPSENPRVMWSLRDSEESTPIEFALIESNQKNWWMFKLAHDDEPDPFITNPGAMTGLVDQLQNANIEDLAQTRANIVSPRFLVLLSTPTHPPAVRLMPNPPTPHSAPPTAGGTPGSSGRLLHPNKAARNDPSLSRSLPPQINPPRSKYRWLERDLEGKHPAYRHERLASSFHVHALNLSAAGYLEEASESIEKAVQIRRHIAKHYSEISQRNLVSSLIVQSRCLGDSGRPAEALSAAEAGTTMHRKIGNNEPERSDPELAAALCALAEARRRMCKRVEAIDAAQQSVRIFRILSNTDHETYSPNLATALRILSCCLRDIGRFDQAQREIQQSVDIFDEHPGSYETDLADALSIQAGLLYYQYRGQEGLNLVRRSITLYQFLPQMFKPGLVKSLIVLADLQGQVGYVDEAVTSIKDAVRIQEELASENPTAHNETLGGCYITLSIRLSGLFHMTDALEAAQNSVHIFRSLVSQCDKAYKAGLMDALGNLSNMLLVSNPVRIQEAVNAANEALKIWQVLEVYAGNVDDFFKEGACACDAMARSEALNRKPGLSLNLVTTSLKHYIYVSASNPKAYSWFLADAYNEQSG</sequence>
<protein>
    <recommendedName>
        <fullName evidence="6">TPR-like protein</fullName>
    </recommendedName>
</protein>